<dbReference type="SUPFAM" id="SSF46894">
    <property type="entry name" value="C-terminal effector domain of the bipartite response regulators"/>
    <property type="match status" value="1"/>
</dbReference>
<gene>
    <name evidence="5" type="ORF">HNQ39_000817</name>
</gene>
<dbReference type="EMBL" id="JACHGW010000001">
    <property type="protein sequence ID" value="MBB6049055.1"/>
    <property type="molecule type" value="Genomic_DNA"/>
</dbReference>
<dbReference type="Pfam" id="PF13401">
    <property type="entry name" value="AAA_22"/>
    <property type="match status" value="1"/>
</dbReference>
<name>A0A7W9SLY3_ARMRO</name>
<dbReference type="InterPro" id="IPR027417">
    <property type="entry name" value="P-loop_NTPase"/>
</dbReference>
<evidence type="ECO:0000256" key="2">
    <source>
        <dbReference type="PROSITE-ProRule" id="PRU00339"/>
    </source>
</evidence>
<feature type="DNA-binding region" description="OmpR/PhoB-type" evidence="3">
    <location>
        <begin position="1"/>
        <end position="101"/>
    </location>
</feature>
<dbReference type="SUPFAM" id="SSF52540">
    <property type="entry name" value="P-loop containing nucleoside triphosphate hydrolases"/>
    <property type="match status" value="1"/>
</dbReference>
<accession>A0A7W9SLY3</accession>
<dbReference type="Gene3D" id="1.25.40.10">
    <property type="entry name" value="Tetratricopeptide repeat domain"/>
    <property type="match status" value="1"/>
</dbReference>
<dbReference type="Gene3D" id="3.40.50.300">
    <property type="entry name" value="P-loop containing nucleotide triphosphate hydrolases"/>
    <property type="match status" value="1"/>
</dbReference>
<dbReference type="InterPro" id="IPR016032">
    <property type="entry name" value="Sig_transdc_resp-reg_C-effctor"/>
</dbReference>
<dbReference type="GO" id="GO:0000160">
    <property type="term" value="P:phosphorelay signal transduction system"/>
    <property type="evidence" value="ECO:0007669"/>
    <property type="project" value="InterPro"/>
</dbReference>
<proteinExistence type="predicted"/>
<dbReference type="Proteomes" id="UP000520814">
    <property type="component" value="Unassembled WGS sequence"/>
</dbReference>
<dbReference type="Pfam" id="PF00486">
    <property type="entry name" value="Trans_reg_C"/>
    <property type="match status" value="1"/>
</dbReference>
<keyword evidence="6" id="KW-1185">Reference proteome</keyword>
<dbReference type="AlphaFoldDB" id="A0A7W9SLY3"/>
<evidence type="ECO:0000313" key="5">
    <source>
        <dbReference type="EMBL" id="MBB6049055.1"/>
    </source>
</evidence>
<feature type="domain" description="OmpR/PhoB-type" evidence="4">
    <location>
        <begin position="1"/>
        <end position="101"/>
    </location>
</feature>
<sequence>MEPVWRIALFDGPRLLTPEGSEVRRFRSQRVAALLAYLCLHLGRDCPREELAEALWPDEDPQVTANRLRVSLTSLRHQLELPGMAPGSVLDATRAGYVRLRSESVWCDVAAFEKALKQGNPAEAAQLACGALLPGFYDEWILMERERLEALRTSLPQVVPAPLATPEVTTPVERRLPVALTRFFGRATEQERLTHALTEERLVTLVGLGGMGKSRLAVETARRLALPSVFVPLADLTEEARLGEFVLRALGASTQGEGDPLAALGTLLTHRGELLLILDNAEHLASEVAALTVTLLEKAPELRILATSRQPLGILGERVLTLEPLELPSAHATPERLLEFPSVALFCDRARQVRPDFVLTPRHTPALIAICQKLEGMPLALELAAARTRTQTPTQLAAALDESLLTLATTQRGLPERHRSLRAVVESSVAALDPALQAFFAALSVFQGGWTSEAAEAITGCPQTELFLEELTHHSLITLREDELSGTMRFGFLETLRLFAAERCTEKERLAERHASYFFALAAQVNEDDVRFFDPLEPELENLALALDYGWEHLQDRHAFWDGLTGFLAFAFVRGHHRRAIGYAERIAASWQCIPEPEQRFEALNRTLMLYNDLGRNDEVARLATEMLTQAQARGLRRWESEARMNLGYVANQAGRYEKARQIQREALELARTLDNPLVLVRALFLVNRATNPCGIMLLQSDPQRAAALLAEAEAVNQEALRLIGPHSRFHSILHMGLALSLFNQGRTAESYQHLKACQHWALKHGTLALLMYAFWYESSTELVSGSPERAALLYGAFCHLRERMGYSANLGVDEHALREHYLTLLDEETYECQLRLAHSLSLETLVAPRTWDELVAGKISPKIAH</sequence>
<dbReference type="RefSeq" id="WP_184192675.1">
    <property type="nucleotide sequence ID" value="NZ_JACHGW010000001.1"/>
</dbReference>
<evidence type="ECO:0000313" key="6">
    <source>
        <dbReference type="Proteomes" id="UP000520814"/>
    </source>
</evidence>
<dbReference type="InterPro" id="IPR049945">
    <property type="entry name" value="AAA_22"/>
</dbReference>
<comment type="caution">
    <text evidence="5">The sequence shown here is derived from an EMBL/GenBank/DDBJ whole genome shotgun (WGS) entry which is preliminary data.</text>
</comment>
<dbReference type="InterPro" id="IPR019734">
    <property type="entry name" value="TPR_rpt"/>
</dbReference>
<evidence type="ECO:0000256" key="3">
    <source>
        <dbReference type="PROSITE-ProRule" id="PRU01091"/>
    </source>
</evidence>
<dbReference type="InterPro" id="IPR011990">
    <property type="entry name" value="TPR-like_helical_dom_sf"/>
</dbReference>
<organism evidence="5 6">
    <name type="scientific">Armatimonas rosea</name>
    <dbReference type="NCBI Taxonomy" id="685828"/>
    <lineage>
        <taxon>Bacteria</taxon>
        <taxon>Bacillati</taxon>
        <taxon>Armatimonadota</taxon>
        <taxon>Armatimonadia</taxon>
        <taxon>Armatimonadales</taxon>
        <taxon>Armatimonadaceae</taxon>
        <taxon>Armatimonas</taxon>
    </lineage>
</organism>
<dbReference type="SUPFAM" id="SSF48452">
    <property type="entry name" value="TPR-like"/>
    <property type="match status" value="1"/>
</dbReference>
<keyword evidence="2" id="KW-0802">TPR repeat</keyword>
<dbReference type="InterPro" id="IPR036388">
    <property type="entry name" value="WH-like_DNA-bd_sf"/>
</dbReference>
<keyword evidence="1 3" id="KW-0238">DNA-binding</keyword>
<dbReference type="PROSITE" id="PS51755">
    <property type="entry name" value="OMPR_PHOB"/>
    <property type="match status" value="1"/>
</dbReference>
<protein>
    <submittedName>
        <fullName evidence="5">Putative ATPase/DNA-binding winged helix-turn-helix (WHTH) protein</fullName>
    </submittedName>
</protein>
<dbReference type="InterPro" id="IPR001867">
    <property type="entry name" value="OmpR/PhoB-type_DNA-bd"/>
</dbReference>
<dbReference type="Gene3D" id="1.10.10.10">
    <property type="entry name" value="Winged helix-like DNA-binding domain superfamily/Winged helix DNA-binding domain"/>
    <property type="match status" value="1"/>
</dbReference>
<dbReference type="GO" id="GO:0003677">
    <property type="term" value="F:DNA binding"/>
    <property type="evidence" value="ECO:0007669"/>
    <property type="project" value="UniProtKB-UniRule"/>
</dbReference>
<dbReference type="GO" id="GO:0006355">
    <property type="term" value="P:regulation of DNA-templated transcription"/>
    <property type="evidence" value="ECO:0007669"/>
    <property type="project" value="InterPro"/>
</dbReference>
<dbReference type="PANTHER" id="PTHR47691">
    <property type="entry name" value="REGULATOR-RELATED"/>
    <property type="match status" value="1"/>
</dbReference>
<feature type="repeat" description="TPR" evidence="2">
    <location>
        <begin position="641"/>
        <end position="674"/>
    </location>
</feature>
<reference evidence="5 6" key="1">
    <citation type="submission" date="2020-08" db="EMBL/GenBank/DDBJ databases">
        <title>Genomic Encyclopedia of Type Strains, Phase IV (KMG-IV): sequencing the most valuable type-strain genomes for metagenomic binning, comparative biology and taxonomic classification.</title>
        <authorList>
            <person name="Goeker M."/>
        </authorList>
    </citation>
    <scope>NUCLEOTIDE SEQUENCE [LARGE SCALE GENOMIC DNA]</scope>
    <source>
        <strain evidence="5 6">DSM 23562</strain>
    </source>
</reference>
<dbReference type="SMART" id="SM00862">
    <property type="entry name" value="Trans_reg_C"/>
    <property type="match status" value="1"/>
</dbReference>
<dbReference type="PROSITE" id="PS50005">
    <property type="entry name" value="TPR"/>
    <property type="match status" value="1"/>
</dbReference>
<dbReference type="PANTHER" id="PTHR47691:SF3">
    <property type="entry name" value="HTH-TYPE TRANSCRIPTIONAL REGULATOR RV0890C-RELATED"/>
    <property type="match status" value="1"/>
</dbReference>
<evidence type="ECO:0000259" key="4">
    <source>
        <dbReference type="PROSITE" id="PS51755"/>
    </source>
</evidence>
<evidence type="ECO:0000256" key="1">
    <source>
        <dbReference type="ARBA" id="ARBA00023125"/>
    </source>
</evidence>
<dbReference type="GO" id="GO:0016887">
    <property type="term" value="F:ATP hydrolysis activity"/>
    <property type="evidence" value="ECO:0007669"/>
    <property type="project" value="InterPro"/>
</dbReference>